<dbReference type="AlphaFoldDB" id="A0A1F7X1Y2"/>
<proteinExistence type="predicted"/>
<organism evidence="1 2">
    <name type="scientific">Candidatus Woesebacteria bacterium RBG_13_36_22</name>
    <dbReference type="NCBI Taxonomy" id="1802478"/>
    <lineage>
        <taxon>Bacteria</taxon>
        <taxon>Candidatus Woeseibacteriota</taxon>
    </lineage>
</organism>
<sequence>MNKEQYENWKDFAMRMAQRGFKPEITRTGQYKNYVYKAVEYFFERIINYGVSNIENIDNWDHSDNNDPNVCDFLAEMLENDNPYKYDSDAKFNKWDEKWGGYVHCCIRAGLDLACNPSGGVVGFRKRDIERMYPEGVPDWIKDGGWVTGKNDTPINWNDIKSDEGLWL</sequence>
<evidence type="ECO:0000313" key="2">
    <source>
        <dbReference type="Proteomes" id="UP000176939"/>
    </source>
</evidence>
<comment type="caution">
    <text evidence="1">The sequence shown here is derived from an EMBL/GenBank/DDBJ whole genome shotgun (WGS) entry which is preliminary data.</text>
</comment>
<dbReference type="EMBL" id="MGFQ01000027">
    <property type="protein sequence ID" value="OGM09092.1"/>
    <property type="molecule type" value="Genomic_DNA"/>
</dbReference>
<dbReference type="Proteomes" id="UP000176939">
    <property type="component" value="Unassembled WGS sequence"/>
</dbReference>
<accession>A0A1F7X1Y2</accession>
<gene>
    <name evidence="1" type="ORF">A2Z67_03860</name>
</gene>
<evidence type="ECO:0000313" key="1">
    <source>
        <dbReference type="EMBL" id="OGM09092.1"/>
    </source>
</evidence>
<protein>
    <submittedName>
        <fullName evidence="1">Uncharacterized protein</fullName>
    </submittedName>
</protein>
<name>A0A1F7X1Y2_9BACT</name>
<reference evidence="1 2" key="1">
    <citation type="journal article" date="2016" name="Nat. Commun.">
        <title>Thousands of microbial genomes shed light on interconnected biogeochemical processes in an aquifer system.</title>
        <authorList>
            <person name="Anantharaman K."/>
            <person name="Brown C.T."/>
            <person name="Hug L.A."/>
            <person name="Sharon I."/>
            <person name="Castelle C.J."/>
            <person name="Probst A.J."/>
            <person name="Thomas B.C."/>
            <person name="Singh A."/>
            <person name="Wilkins M.J."/>
            <person name="Karaoz U."/>
            <person name="Brodie E.L."/>
            <person name="Williams K.H."/>
            <person name="Hubbard S.S."/>
            <person name="Banfield J.F."/>
        </authorList>
    </citation>
    <scope>NUCLEOTIDE SEQUENCE [LARGE SCALE GENOMIC DNA]</scope>
</reference>